<organism evidence="2 3">
    <name type="scientific">Halobaculum saliterrae</name>
    <dbReference type="NCBI Taxonomy" id="2073113"/>
    <lineage>
        <taxon>Archaea</taxon>
        <taxon>Methanobacteriati</taxon>
        <taxon>Methanobacteriota</taxon>
        <taxon>Stenosarchaea group</taxon>
        <taxon>Halobacteria</taxon>
        <taxon>Halobacteriales</taxon>
        <taxon>Haloferacaceae</taxon>
        <taxon>Halobaculum</taxon>
    </lineage>
</organism>
<dbReference type="Proteomes" id="UP000437065">
    <property type="component" value="Unassembled WGS sequence"/>
</dbReference>
<name>A0A6B0SZD0_9EURY</name>
<proteinExistence type="predicted"/>
<reference evidence="2 3" key="1">
    <citation type="submission" date="2019-12" db="EMBL/GenBank/DDBJ databases">
        <title>Isolation and characterization of three novel carbon monoxide-oxidizing members of Halobacteria from salione crusts and soils.</title>
        <authorList>
            <person name="Myers M.R."/>
            <person name="King G.M."/>
        </authorList>
    </citation>
    <scope>NUCLEOTIDE SEQUENCE [LARGE SCALE GENOMIC DNA]</scope>
    <source>
        <strain evidence="2 3">WSA2</strain>
    </source>
</reference>
<protein>
    <submittedName>
        <fullName evidence="2">Uncharacterized protein</fullName>
    </submittedName>
</protein>
<accession>A0A6B0SZD0</accession>
<dbReference type="RefSeq" id="WP_159667174.1">
    <property type="nucleotide sequence ID" value="NZ_WUUS01000006.1"/>
</dbReference>
<keyword evidence="3" id="KW-1185">Reference proteome</keyword>
<dbReference type="OrthoDB" id="217690at2157"/>
<dbReference type="EMBL" id="WUUS01000006">
    <property type="protein sequence ID" value="MXR41923.1"/>
    <property type="molecule type" value="Genomic_DNA"/>
</dbReference>
<comment type="caution">
    <text evidence="2">The sequence shown here is derived from an EMBL/GenBank/DDBJ whole genome shotgun (WGS) entry which is preliminary data.</text>
</comment>
<feature type="compositionally biased region" description="Basic and acidic residues" evidence="1">
    <location>
        <begin position="1"/>
        <end position="13"/>
    </location>
</feature>
<evidence type="ECO:0000256" key="1">
    <source>
        <dbReference type="SAM" id="MobiDB-lite"/>
    </source>
</evidence>
<evidence type="ECO:0000313" key="3">
    <source>
        <dbReference type="Proteomes" id="UP000437065"/>
    </source>
</evidence>
<dbReference type="AlphaFoldDB" id="A0A6B0SZD0"/>
<gene>
    <name evidence="2" type="ORF">GRX01_11320</name>
</gene>
<evidence type="ECO:0000313" key="2">
    <source>
        <dbReference type="EMBL" id="MXR41923.1"/>
    </source>
</evidence>
<sequence length="126" mass="13698">MSIRNDDGGDDRPMPGSFADHGIRDGRVLLAGAVRSLGTPPEETAVVDDLLLATVAAAFRESFATVAGERPPDDVEAAIDDAVAWTRAESDGERLHLRNRLLPEFYRRLDRFHDAYHGTDGPVVTA</sequence>
<feature type="region of interest" description="Disordered" evidence="1">
    <location>
        <begin position="1"/>
        <end position="22"/>
    </location>
</feature>